<dbReference type="Proteomes" id="UP000011014">
    <property type="component" value="Unassembled WGS sequence"/>
</dbReference>
<evidence type="ECO:0000313" key="1">
    <source>
        <dbReference type="EMBL" id="CBY38600.1"/>
    </source>
</evidence>
<reference evidence="1" key="1">
    <citation type="journal article" date="2010" name="Science">
        <title>Plasticity of animal genome architecture unmasked by rapid evolution of a pelagic tunicate.</title>
        <authorList>
            <person name="Denoeud F."/>
            <person name="Henriet S."/>
            <person name="Mungpakdee S."/>
            <person name="Aury J.M."/>
            <person name="Da Silva C."/>
            <person name="Brinkmann H."/>
            <person name="Mikhaleva J."/>
            <person name="Olsen L.C."/>
            <person name="Jubin C."/>
            <person name="Canestro C."/>
            <person name="Bouquet J.M."/>
            <person name="Danks G."/>
            <person name="Poulain J."/>
            <person name="Campsteijn C."/>
            <person name="Adamski M."/>
            <person name="Cross I."/>
            <person name="Yadetie F."/>
            <person name="Muffato M."/>
            <person name="Louis A."/>
            <person name="Butcher S."/>
            <person name="Tsagkogeorga G."/>
            <person name="Konrad A."/>
            <person name="Singh S."/>
            <person name="Jensen M.F."/>
            <person name="Cong E.H."/>
            <person name="Eikeseth-Otteraa H."/>
            <person name="Noel B."/>
            <person name="Anthouard V."/>
            <person name="Porcel B.M."/>
            <person name="Kachouri-Lafond R."/>
            <person name="Nishino A."/>
            <person name="Ugolini M."/>
            <person name="Chourrout P."/>
            <person name="Nishida H."/>
            <person name="Aasland R."/>
            <person name="Huzurbazar S."/>
            <person name="Westhof E."/>
            <person name="Delsuc F."/>
            <person name="Lehrach H."/>
            <person name="Reinhardt R."/>
            <person name="Weissenbach J."/>
            <person name="Roy S.W."/>
            <person name="Artiguenave F."/>
            <person name="Postlethwait J.H."/>
            <person name="Manak J.R."/>
            <person name="Thompson E.M."/>
            <person name="Jaillon O."/>
            <person name="Du Pasquier L."/>
            <person name="Boudinot P."/>
            <person name="Liberles D.A."/>
            <person name="Volff J.N."/>
            <person name="Philippe H."/>
            <person name="Lenhard B."/>
            <person name="Roest Crollius H."/>
            <person name="Wincker P."/>
            <person name="Chourrout D."/>
        </authorList>
    </citation>
    <scope>NUCLEOTIDE SEQUENCE [LARGE SCALE GENOMIC DNA]</scope>
</reference>
<dbReference type="EMBL" id="FN655267">
    <property type="protein sequence ID" value="CBY38600.1"/>
    <property type="molecule type" value="Genomic_DNA"/>
</dbReference>
<proteinExistence type="predicted"/>
<accession>E4YT11</accession>
<sequence>MDQILLPPCSAFIAASKGRPRQFPLAQIYLWYFQAIPAPKKLAFKLITKESRAFYFKF</sequence>
<organism evidence="1">
    <name type="scientific">Oikopleura dioica</name>
    <name type="common">Tunicate</name>
    <dbReference type="NCBI Taxonomy" id="34765"/>
    <lineage>
        <taxon>Eukaryota</taxon>
        <taxon>Metazoa</taxon>
        <taxon>Chordata</taxon>
        <taxon>Tunicata</taxon>
        <taxon>Appendicularia</taxon>
        <taxon>Copelata</taxon>
        <taxon>Oikopleuridae</taxon>
        <taxon>Oikopleura</taxon>
    </lineage>
</organism>
<gene>
    <name evidence="1" type="ORF">GSOID_T00032552001</name>
</gene>
<dbReference type="AlphaFoldDB" id="E4YT11"/>
<name>E4YT11_OIKDI</name>
<protein>
    <submittedName>
        <fullName evidence="1">Uncharacterized protein</fullName>
    </submittedName>
</protein>